<keyword evidence="3" id="KW-1015">Disulfide bond</keyword>
<feature type="domain" description="Thioredoxin" evidence="5">
    <location>
        <begin position="313"/>
        <end position="457"/>
    </location>
</feature>
<evidence type="ECO:0000256" key="1">
    <source>
        <dbReference type="ARBA" id="ARBA00004196"/>
    </source>
</evidence>
<keyword evidence="4" id="KW-0676">Redox-active center</keyword>
<organism evidence="6 7">
    <name type="scientific">Lutibacter maritimus</name>
    <dbReference type="NCBI Taxonomy" id="593133"/>
    <lineage>
        <taxon>Bacteria</taxon>
        <taxon>Pseudomonadati</taxon>
        <taxon>Bacteroidota</taxon>
        <taxon>Flavobacteriia</taxon>
        <taxon>Flavobacteriales</taxon>
        <taxon>Flavobacteriaceae</taxon>
        <taxon>Lutibacter</taxon>
    </lineage>
</organism>
<evidence type="ECO:0000259" key="5">
    <source>
        <dbReference type="PROSITE" id="PS51352"/>
    </source>
</evidence>
<reference evidence="7" key="1">
    <citation type="submission" date="2016-10" db="EMBL/GenBank/DDBJ databases">
        <authorList>
            <person name="Varghese N."/>
            <person name="Submissions S."/>
        </authorList>
    </citation>
    <scope>NUCLEOTIDE SEQUENCE [LARGE SCALE GENOMIC DNA]</scope>
    <source>
        <strain evidence="7">DSM 24450</strain>
    </source>
</reference>
<evidence type="ECO:0000256" key="2">
    <source>
        <dbReference type="ARBA" id="ARBA00022748"/>
    </source>
</evidence>
<protein>
    <submittedName>
        <fullName evidence="6">Peroxiredoxin</fullName>
    </submittedName>
</protein>
<dbReference type="EMBL" id="FOZP01000008">
    <property type="protein sequence ID" value="SFS74459.1"/>
    <property type="molecule type" value="Genomic_DNA"/>
</dbReference>
<dbReference type="STRING" id="593133.SAMN04488006_2910"/>
<sequence>MKKIWLLLALVIVVSCENDSTLNFVILSGKVTNNKSKEILIKGIDNSISESIKLSDDGSFIDTLFVENGVYTLNYGRNKAQIYFEGGNNLIVNFDNKDFDNSLNFSGDGSGESAYVYAKAKKLKEAKFDDMKVYELPENEFKNYLKEIKSSLENTLNSTDGVSRNFKSKEVRNLNYAYINKLENYKVYHSFLTKNYEYEVPEGFLNETKEIKYDNEDDYLFSSEYRNLLLSYYRKKSFEQLKDNAAPIELTFINTVAGIKNETIKNGLLLNYTNTMFSKIKDKDSFYKAFLAASTSEENNKIVTDLYDKSQLIAEGKPSPIFTDYEKLDGSKVSLSDFKGKFVYMYVWSSSFSPSTEQIKNFNELQKKYSDKNIEFIALSVDRISNKDGWKEAIKKEDFNGTHIIADKGKESDFIQNYAIVFPPRFIFINAEGNIIDADAPRPSDLKLEKLFNQQNI</sequence>
<name>A0A1I6SBY3_9FLAO</name>
<dbReference type="InterPro" id="IPR050553">
    <property type="entry name" value="Thioredoxin_ResA/DsbE_sf"/>
</dbReference>
<keyword evidence="2" id="KW-0201">Cytochrome c-type biogenesis</keyword>
<dbReference type="RefSeq" id="WP_090228872.1">
    <property type="nucleotide sequence ID" value="NZ_FOZP01000008.1"/>
</dbReference>
<dbReference type="SUPFAM" id="SSF52833">
    <property type="entry name" value="Thioredoxin-like"/>
    <property type="match status" value="1"/>
</dbReference>
<dbReference type="InterPro" id="IPR013740">
    <property type="entry name" value="Redoxin"/>
</dbReference>
<dbReference type="Pfam" id="PF08534">
    <property type="entry name" value="Redoxin"/>
    <property type="match status" value="1"/>
</dbReference>
<dbReference type="Proteomes" id="UP000199312">
    <property type="component" value="Unassembled WGS sequence"/>
</dbReference>
<comment type="subcellular location">
    <subcellularLocation>
        <location evidence="1">Cell envelope</location>
    </subcellularLocation>
</comment>
<evidence type="ECO:0000313" key="6">
    <source>
        <dbReference type="EMBL" id="SFS74459.1"/>
    </source>
</evidence>
<dbReference type="AlphaFoldDB" id="A0A1I6SBY3"/>
<dbReference type="PROSITE" id="PS51352">
    <property type="entry name" value="THIOREDOXIN_2"/>
    <property type="match status" value="1"/>
</dbReference>
<dbReference type="GO" id="GO:0016491">
    <property type="term" value="F:oxidoreductase activity"/>
    <property type="evidence" value="ECO:0007669"/>
    <property type="project" value="InterPro"/>
</dbReference>
<dbReference type="InterPro" id="IPR013766">
    <property type="entry name" value="Thioredoxin_domain"/>
</dbReference>
<dbReference type="InterPro" id="IPR036249">
    <property type="entry name" value="Thioredoxin-like_sf"/>
</dbReference>
<accession>A0A1I6SBY3</accession>
<dbReference type="GO" id="GO:0017004">
    <property type="term" value="P:cytochrome complex assembly"/>
    <property type="evidence" value="ECO:0007669"/>
    <property type="project" value="UniProtKB-KW"/>
</dbReference>
<dbReference type="PANTHER" id="PTHR42852">
    <property type="entry name" value="THIOL:DISULFIDE INTERCHANGE PROTEIN DSBE"/>
    <property type="match status" value="1"/>
</dbReference>
<dbReference type="GO" id="GO:0030313">
    <property type="term" value="C:cell envelope"/>
    <property type="evidence" value="ECO:0007669"/>
    <property type="project" value="UniProtKB-SubCell"/>
</dbReference>
<keyword evidence="7" id="KW-1185">Reference proteome</keyword>
<dbReference type="OrthoDB" id="743079at2"/>
<evidence type="ECO:0000256" key="4">
    <source>
        <dbReference type="ARBA" id="ARBA00023284"/>
    </source>
</evidence>
<gene>
    <name evidence="6" type="ORF">SAMN04488006_2910</name>
</gene>
<dbReference type="PANTHER" id="PTHR42852:SF6">
    <property type="entry name" value="THIOL:DISULFIDE INTERCHANGE PROTEIN DSBE"/>
    <property type="match status" value="1"/>
</dbReference>
<proteinExistence type="predicted"/>
<evidence type="ECO:0000256" key="3">
    <source>
        <dbReference type="ARBA" id="ARBA00023157"/>
    </source>
</evidence>
<dbReference type="CDD" id="cd02966">
    <property type="entry name" value="TlpA_like_family"/>
    <property type="match status" value="1"/>
</dbReference>
<evidence type="ECO:0000313" key="7">
    <source>
        <dbReference type="Proteomes" id="UP000199312"/>
    </source>
</evidence>
<dbReference type="Gene3D" id="3.40.30.10">
    <property type="entry name" value="Glutaredoxin"/>
    <property type="match status" value="1"/>
</dbReference>
<dbReference type="PROSITE" id="PS51257">
    <property type="entry name" value="PROKAR_LIPOPROTEIN"/>
    <property type="match status" value="1"/>
</dbReference>